<organism evidence="8 9">
    <name type="scientific">Nocardiopsis gilva YIM 90087</name>
    <dbReference type="NCBI Taxonomy" id="1235441"/>
    <lineage>
        <taxon>Bacteria</taxon>
        <taxon>Bacillati</taxon>
        <taxon>Actinomycetota</taxon>
        <taxon>Actinomycetes</taxon>
        <taxon>Streptosporangiales</taxon>
        <taxon>Nocardiopsidaceae</taxon>
        <taxon>Nocardiopsis</taxon>
    </lineage>
</organism>
<gene>
    <name evidence="8" type="ORF">CDO52_01230</name>
</gene>
<dbReference type="GO" id="GO:0016779">
    <property type="term" value="F:nucleotidyltransferase activity"/>
    <property type="evidence" value="ECO:0007669"/>
    <property type="project" value="UniProtKB-KW"/>
</dbReference>
<dbReference type="Proteomes" id="UP000215005">
    <property type="component" value="Chromosome"/>
</dbReference>
<accession>A0A223S0G7</accession>
<dbReference type="GO" id="GO:0003677">
    <property type="term" value="F:DNA binding"/>
    <property type="evidence" value="ECO:0007669"/>
    <property type="project" value="UniProtKB-UniRule"/>
</dbReference>
<keyword evidence="5 6" id="KW-0238">DNA-binding</keyword>
<dbReference type="PROSITE" id="PS52018">
    <property type="entry name" value="DART"/>
    <property type="match status" value="1"/>
</dbReference>
<evidence type="ECO:0000313" key="8">
    <source>
        <dbReference type="EMBL" id="ASU81598.1"/>
    </source>
</evidence>
<evidence type="ECO:0000256" key="2">
    <source>
        <dbReference type="ARBA" id="ARBA00022676"/>
    </source>
</evidence>
<evidence type="ECO:0000256" key="4">
    <source>
        <dbReference type="ARBA" id="ARBA00022695"/>
    </source>
</evidence>
<evidence type="ECO:0000259" key="7">
    <source>
        <dbReference type="PROSITE" id="PS52018"/>
    </source>
</evidence>
<keyword evidence="2" id="KW-0328">Glycosyltransferase</keyword>
<dbReference type="InterPro" id="IPR029494">
    <property type="entry name" value="DarT"/>
</dbReference>
<dbReference type="Pfam" id="PF14487">
    <property type="entry name" value="DarT"/>
    <property type="match status" value="1"/>
</dbReference>
<dbReference type="KEGG" id="ngv:CDO52_01230"/>
<comment type="caution">
    <text evidence="6">Lacks conserved residue(s) required for the propagation of feature annotation.</text>
</comment>
<dbReference type="OrthoDB" id="2052979at2"/>
<comment type="similarity">
    <text evidence="6">Belongs to the DarT ADP-ribosyltransferase family.</text>
</comment>
<evidence type="ECO:0000256" key="6">
    <source>
        <dbReference type="PROSITE-ProRule" id="PRU01362"/>
    </source>
</evidence>
<dbReference type="GO" id="GO:0016757">
    <property type="term" value="F:glycosyltransferase activity"/>
    <property type="evidence" value="ECO:0007669"/>
    <property type="project" value="UniProtKB-KW"/>
</dbReference>
<dbReference type="EMBL" id="CP022753">
    <property type="protein sequence ID" value="ASU81598.1"/>
    <property type="molecule type" value="Genomic_DNA"/>
</dbReference>
<keyword evidence="4" id="KW-0548">Nucleotidyltransferase</keyword>
<proteinExistence type="inferred from homology"/>
<evidence type="ECO:0000256" key="5">
    <source>
        <dbReference type="ARBA" id="ARBA00023125"/>
    </source>
</evidence>
<sequence>MTSSCPEVADALRKCAFTRLAHFTPARNLSYILGDGLIRSSADLALKAPDYFSPTDRERFDGHPDKICCTFQYPNGYYLAQARAKPEYINYPDWVCLFLEASLVTRPGTLFAPHNAAKDNGAHLKSGGEGLLACFANRVGEQHRRPSHLPGAATDLQAEALVPGPIDIRHVTAVAVPTTDDAANECSRLRVVGQNPARLSWIVSDALFDRDELRKRIHGGNSIPLASWEPSDDGERR</sequence>
<keyword evidence="3" id="KW-0808">Transferase</keyword>
<reference evidence="8 9" key="1">
    <citation type="submission" date="2017-08" db="EMBL/GenBank/DDBJ databases">
        <title>The complete genome sequence of Nocardiopsis gilva YIM 90087.</title>
        <authorList>
            <person name="Yin M."/>
            <person name="Tang S."/>
        </authorList>
    </citation>
    <scope>NUCLEOTIDE SEQUENCE [LARGE SCALE GENOMIC DNA]</scope>
    <source>
        <strain evidence="8 9">YIM 90087</strain>
    </source>
</reference>
<evidence type="ECO:0000256" key="3">
    <source>
        <dbReference type="ARBA" id="ARBA00022679"/>
    </source>
</evidence>
<keyword evidence="9" id="KW-1185">Reference proteome</keyword>
<keyword evidence="1 6" id="KW-1277">Toxin-antitoxin system</keyword>
<dbReference type="RefSeq" id="WP_017619606.1">
    <property type="nucleotide sequence ID" value="NZ_ANBG01000250.1"/>
</dbReference>
<dbReference type="AlphaFoldDB" id="A0A223S0G7"/>
<protein>
    <submittedName>
        <fullName evidence="8">DUF4433 domain-containing protein</fullName>
    </submittedName>
</protein>
<evidence type="ECO:0000313" key="9">
    <source>
        <dbReference type="Proteomes" id="UP000215005"/>
    </source>
</evidence>
<evidence type="ECO:0000256" key="1">
    <source>
        <dbReference type="ARBA" id="ARBA00022649"/>
    </source>
</evidence>
<feature type="domain" description="DarT" evidence="7">
    <location>
        <begin position="18"/>
        <end position="209"/>
    </location>
</feature>
<name>A0A223S0G7_9ACTN</name>